<dbReference type="AlphaFoldDB" id="A0A420HUC3"/>
<name>A0A420HUC3_9PEZI</name>
<evidence type="ECO:0000313" key="2">
    <source>
        <dbReference type="Proteomes" id="UP000286134"/>
    </source>
</evidence>
<dbReference type="OrthoDB" id="3740914at2759"/>
<proteinExistence type="predicted"/>
<keyword evidence="2" id="KW-1185">Reference proteome</keyword>
<organism evidence="1 2">
    <name type="scientific">Erysiphe neolycopersici</name>
    <dbReference type="NCBI Taxonomy" id="212602"/>
    <lineage>
        <taxon>Eukaryota</taxon>
        <taxon>Fungi</taxon>
        <taxon>Dikarya</taxon>
        <taxon>Ascomycota</taxon>
        <taxon>Pezizomycotina</taxon>
        <taxon>Leotiomycetes</taxon>
        <taxon>Erysiphales</taxon>
        <taxon>Erysiphaceae</taxon>
        <taxon>Erysiphe</taxon>
    </lineage>
</organism>
<accession>A0A420HUC3</accession>
<protein>
    <submittedName>
        <fullName evidence="1">Uncharacterized protein</fullName>
    </submittedName>
</protein>
<evidence type="ECO:0000313" key="1">
    <source>
        <dbReference type="EMBL" id="RKF61007.1"/>
    </source>
</evidence>
<comment type="caution">
    <text evidence="1">The sequence shown here is derived from an EMBL/GenBank/DDBJ whole genome shotgun (WGS) entry which is preliminary data.</text>
</comment>
<reference evidence="1 2" key="1">
    <citation type="journal article" date="2018" name="BMC Genomics">
        <title>Comparative genome analyses reveal sequence features reflecting distinct modes of host-adaptation between dicot and monocot powdery mildew.</title>
        <authorList>
            <person name="Wu Y."/>
            <person name="Ma X."/>
            <person name="Pan Z."/>
            <person name="Kale S.D."/>
            <person name="Song Y."/>
            <person name="King H."/>
            <person name="Zhang Q."/>
            <person name="Presley C."/>
            <person name="Deng X."/>
            <person name="Wei C.I."/>
            <person name="Xiao S."/>
        </authorList>
    </citation>
    <scope>NUCLEOTIDE SEQUENCE [LARGE SCALE GENOMIC DNA]</scope>
    <source>
        <strain evidence="1">UMSG2</strain>
    </source>
</reference>
<dbReference type="Proteomes" id="UP000286134">
    <property type="component" value="Unassembled WGS sequence"/>
</dbReference>
<sequence>MEKTTSANQSSGYGCTPLNRLQDQIHKMCFLDFINPAKSLSELSSISVLPNRPSPEDILQIANFISDLSGTKVEDYKIRLSQWKETKTEIYDIRRVMGLVQNKVHESISERLLPQLRGKSNVLPNDKTIISWLDEWELVYADAKEQHLPHIMDLQAQYDFLYSVESIAGAWTELKLAMIDEQASSGENFIDFYDLLEVFRHKQRLIVAFNKNTTNSIGGSNSSGVFTVGGSKQDTTHKDRDNKGVKNCLCGMKHKFDDCFYLNFKNTTRPHKFKYKKEVFDKINGKLKAAYMGKVRAYITNKLDYDPKVTPSAALKSNEEGDVN</sequence>
<dbReference type="PROSITE" id="PS51257">
    <property type="entry name" value="PROKAR_LIPOPROTEIN"/>
    <property type="match status" value="1"/>
</dbReference>
<dbReference type="EMBL" id="MCFK01004573">
    <property type="protein sequence ID" value="RKF61007.1"/>
    <property type="molecule type" value="Genomic_DNA"/>
</dbReference>
<gene>
    <name evidence="1" type="ORF">OnM2_045031</name>
</gene>
<dbReference type="STRING" id="212602.A0A420HUC3"/>